<dbReference type="FunFam" id="1.10.10.10:FF:000001">
    <property type="entry name" value="LysR family transcriptional regulator"/>
    <property type="match status" value="1"/>
</dbReference>
<dbReference type="PANTHER" id="PTHR30537:SF5">
    <property type="entry name" value="HTH-TYPE TRANSCRIPTIONAL ACTIVATOR TTDR-RELATED"/>
    <property type="match status" value="1"/>
</dbReference>
<dbReference type="PROSITE" id="PS50931">
    <property type="entry name" value="HTH_LYSR"/>
    <property type="match status" value="1"/>
</dbReference>
<evidence type="ECO:0000256" key="2">
    <source>
        <dbReference type="ARBA" id="ARBA00023015"/>
    </source>
</evidence>
<reference evidence="6" key="1">
    <citation type="submission" date="2020-12" db="EMBL/GenBank/DDBJ databases">
        <title>Enhanced detection system for hospital associated transmission using whole genome sequencing surveillance.</title>
        <authorList>
            <person name="Harrison L.H."/>
            <person name="Van Tyne D."/>
            <person name="Marsh J.W."/>
            <person name="Griffith M.P."/>
            <person name="Snyder D.J."/>
            <person name="Cooper V.S."/>
            <person name="Mustapha M."/>
        </authorList>
    </citation>
    <scope>NUCLEOTIDE SEQUENCE</scope>
    <source>
        <strain evidence="6">PSB00042</strain>
    </source>
</reference>
<dbReference type="EMBL" id="JAEHTE010000014">
    <property type="protein sequence ID" value="MBI6885051.1"/>
    <property type="molecule type" value="Genomic_DNA"/>
</dbReference>
<dbReference type="GO" id="GO:0043565">
    <property type="term" value="F:sequence-specific DNA binding"/>
    <property type="evidence" value="ECO:0007669"/>
    <property type="project" value="TreeGrafter"/>
</dbReference>
<dbReference type="InterPro" id="IPR058163">
    <property type="entry name" value="LysR-type_TF_proteobact-type"/>
</dbReference>
<evidence type="ECO:0000256" key="4">
    <source>
        <dbReference type="ARBA" id="ARBA00023163"/>
    </source>
</evidence>
<dbReference type="SUPFAM" id="SSF53850">
    <property type="entry name" value="Periplasmic binding protein-like II"/>
    <property type="match status" value="1"/>
</dbReference>
<comment type="caution">
    <text evidence="6">The sequence shown here is derived from an EMBL/GenBank/DDBJ whole genome shotgun (WGS) entry which is preliminary data.</text>
</comment>
<name>A0A8I1JJW5_PSEPU</name>
<dbReference type="Proteomes" id="UP000637061">
    <property type="component" value="Unassembled WGS sequence"/>
</dbReference>
<feature type="domain" description="HTH lysR-type" evidence="5">
    <location>
        <begin position="4"/>
        <end position="61"/>
    </location>
</feature>
<dbReference type="InterPro" id="IPR036390">
    <property type="entry name" value="WH_DNA-bd_sf"/>
</dbReference>
<protein>
    <submittedName>
        <fullName evidence="6">LysR family transcriptional regulator</fullName>
    </submittedName>
</protein>
<accession>A0A8I1JJW5</accession>
<gene>
    <name evidence="6" type="ORF">JEU22_14140</name>
</gene>
<dbReference type="Pfam" id="PF03466">
    <property type="entry name" value="LysR_substrate"/>
    <property type="match status" value="1"/>
</dbReference>
<keyword evidence="2" id="KW-0805">Transcription regulation</keyword>
<dbReference type="InterPro" id="IPR005119">
    <property type="entry name" value="LysR_subst-bd"/>
</dbReference>
<dbReference type="SUPFAM" id="SSF46785">
    <property type="entry name" value="Winged helix' DNA-binding domain"/>
    <property type="match status" value="1"/>
</dbReference>
<dbReference type="GO" id="GO:0006351">
    <property type="term" value="P:DNA-templated transcription"/>
    <property type="evidence" value="ECO:0007669"/>
    <property type="project" value="TreeGrafter"/>
</dbReference>
<dbReference type="FunFam" id="3.40.190.290:FF:000001">
    <property type="entry name" value="Transcriptional regulator, LysR family"/>
    <property type="match status" value="1"/>
</dbReference>
<keyword evidence="4" id="KW-0804">Transcription</keyword>
<sequence length="304" mass="34022">MEITNINDIASFVWAVKCGSYSAAAKQLGLTRSGIGKSIIRLEERLSIRLLNRTTRSLSLTDEGKLLFSRCVSLLDDLEDIENMLAQRTEVPRGRLRISLPLALGRLHVLPVIEAYLQQWPELNIDVSFSDDFVDLIENGYDIAVRVGHPREDSRLLTRNVAVQRMITCAAPAYLKRRGTPQKPKDLTDHDCIHFLSEGKPRPWSLNAETSGSPPSVLGRLQMDSAEALLSTAIAGLGVVTLPDYLVWQDIRNGKLVPVLEDFAETPTPIRVVYPSKKHLSPKIRQLIDLLVESWSPKAPWELD</sequence>
<dbReference type="AlphaFoldDB" id="A0A8I1JJW5"/>
<proteinExistence type="inferred from homology"/>
<dbReference type="InterPro" id="IPR036388">
    <property type="entry name" value="WH-like_DNA-bd_sf"/>
</dbReference>
<evidence type="ECO:0000313" key="7">
    <source>
        <dbReference type="Proteomes" id="UP000637061"/>
    </source>
</evidence>
<evidence type="ECO:0000313" key="6">
    <source>
        <dbReference type="EMBL" id="MBI6885051.1"/>
    </source>
</evidence>
<dbReference type="Gene3D" id="3.40.190.290">
    <property type="match status" value="1"/>
</dbReference>
<dbReference type="Gene3D" id="1.10.10.10">
    <property type="entry name" value="Winged helix-like DNA-binding domain superfamily/Winged helix DNA-binding domain"/>
    <property type="match status" value="1"/>
</dbReference>
<dbReference type="PANTHER" id="PTHR30537">
    <property type="entry name" value="HTH-TYPE TRANSCRIPTIONAL REGULATOR"/>
    <property type="match status" value="1"/>
</dbReference>
<dbReference type="CDD" id="cd08422">
    <property type="entry name" value="PBP2_CrgA_like"/>
    <property type="match status" value="1"/>
</dbReference>
<dbReference type="InterPro" id="IPR000847">
    <property type="entry name" value="LysR_HTH_N"/>
</dbReference>
<comment type="similarity">
    <text evidence="1">Belongs to the LysR transcriptional regulatory family.</text>
</comment>
<evidence type="ECO:0000256" key="1">
    <source>
        <dbReference type="ARBA" id="ARBA00009437"/>
    </source>
</evidence>
<dbReference type="Pfam" id="PF00126">
    <property type="entry name" value="HTH_1"/>
    <property type="match status" value="1"/>
</dbReference>
<evidence type="ECO:0000259" key="5">
    <source>
        <dbReference type="PROSITE" id="PS50931"/>
    </source>
</evidence>
<evidence type="ECO:0000256" key="3">
    <source>
        <dbReference type="ARBA" id="ARBA00023125"/>
    </source>
</evidence>
<dbReference type="RefSeq" id="WP_198747447.1">
    <property type="nucleotide sequence ID" value="NZ_JAEHTE010000014.1"/>
</dbReference>
<organism evidence="6 7">
    <name type="scientific">Pseudomonas putida</name>
    <name type="common">Arthrobacter siderocapsulatus</name>
    <dbReference type="NCBI Taxonomy" id="303"/>
    <lineage>
        <taxon>Bacteria</taxon>
        <taxon>Pseudomonadati</taxon>
        <taxon>Pseudomonadota</taxon>
        <taxon>Gammaproteobacteria</taxon>
        <taxon>Pseudomonadales</taxon>
        <taxon>Pseudomonadaceae</taxon>
        <taxon>Pseudomonas</taxon>
    </lineage>
</organism>
<dbReference type="GO" id="GO:0003700">
    <property type="term" value="F:DNA-binding transcription factor activity"/>
    <property type="evidence" value="ECO:0007669"/>
    <property type="project" value="InterPro"/>
</dbReference>
<keyword evidence="3" id="KW-0238">DNA-binding</keyword>